<dbReference type="EMBL" id="FN653059">
    <property type="protein sequence ID" value="CBY10593.1"/>
    <property type="molecule type" value="Genomic_DNA"/>
</dbReference>
<protein>
    <submittedName>
        <fullName evidence="1">Uncharacterized protein</fullName>
    </submittedName>
</protein>
<organism evidence="1">
    <name type="scientific">Oikopleura dioica</name>
    <name type="common">Tunicate</name>
    <dbReference type="NCBI Taxonomy" id="34765"/>
    <lineage>
        <taxon>Eukaryota</taxon>
        <taxon>Metazoa</taxon>
        <taxon>Chordata</taxon>
        <taxon>Tunicata</taxon>
        <taxon>Appendicularia</taxon>
        <taxon>Copelata</taxon>
        <taxon>Oikopleuridae</taxon>
        <taxon>Oikopleura</taxon>
    </lineage>
</organism>
<dbReference type="InParanoid" id="E4XJF0"/>
<gene>
    <name evidence="1" type="ORF">GSOID_T00012742001</name>
</gene>
<reference evidence="1" key="1">
    <citation type="journal article" date="2010" name="Science">
        <title>Plasticity of animal genome architecture unmasked by rapid evolution of a pelagic tunicate.</title>
        <authorList>
            <person name="Denoeud F."/>
            <person name="Henriet S."/>
            <person name="Mungpakdee S."/>
            <person name="Aury J.M."/>
            <person name="Da Silva C."/>
            <person name="Brinkmann H."/>
            <person name="Mikhaleva J."/>
            <person name="Olsen L.C."/>
            <person name="Jubin C."/>
            <person name="Canestro C."/>
            <person name="Bouquet J.M."/>
            <person name="Danks G."/>
            <person name="Poulain J."/>
            <person name="Campsteijn C."/>
            <person name="Adamski M."/>
            <person name="Cross I."/>
            <person name="Yadetie F."/>
            <person name="Muffato M."/>
            <person name="Louis A."/>
            <person name="Butcher S."/>
            <person name="Tsagkogeorga G."/>
            <person name="Konrad A."/>
            <person name="Singh S."/>
            <person name="Jensen M.F."/>
            <person name="Cong E.H."/>
            <person name="Eikeseth-Otteraa H."/>
            <person name="Noel B."/>
            <person name="Anthouard V."/>
            <person name="Porcel B.M."/>
            <person name="Kachouri-Lafond R."/>
            <person name="Nishino A."/>
            <person name="Ugolini M."/>
            <person name="Chourrout P."/>
            <person name="Nishida H."/>
            <person name="Aasland R."/>
            <person name="Huzurbazar S."/>
            <person name="Westhof E."/>
            <person name="Delsuc F."/>
            <person name="Lehrach H."/>
            <person name="Reinhardt R."/>
            <person name="Weissenbach J."/>
            <person name="Roy S.W."/>
            <person name="Artiguenave F."/>
            <person name="Postlethwait J.H."/>
            <person name="Manak J.R."/>
            <person name="Thompson E.M."/>
            <person name="Jaillon O."/>
            <person name="Du Pasquier L."/>
            <person name="Boudinot P."/>
            <person name="Liberles D.A."/>
            <person name="Volff J.N."/>
            <person name="Philippe H."/>
            <person name="Lenhard B."/>
            <person name="Roest Crollius H."/>
            <person name="Wincker P."/>
            <person name="Chourrout D."/>
        </authorList>
    </citation>
    <scope>NUCLEOTIDE SEQUENCE [LARGE SCALE GENOMIC DNA]</scope>
</reference>
<evidence type="ECO:0000313" key="2">
    <source>
        <dbReference type="Proteomes" id="UP000001307"/>
    </source>
</evidence>
<name>E4XJF0_OIKDI</name>
<keyword evidence="2" id="KW-1185">Reference proteome</keyword>
<evidence type="ECO:0000313" key="1">
    <source>
        <dbReference type="EMBL" id="CBY10593.1"/>
    </source>
</evidence>
<sequence>MSNNDFARLSEIKEDNGNQLRLKKLEKLEDAAFVDASNPSKIATIDTENFSQKKSVDEAKLLNGWTIWLMYHGKFAREIRKTLQTGGAEVIGEGCHWRTIEKELDILTHILAPEEKMMQLTIEQQMACVANDVRIYSDMV</sequence>
<accession>E4XJF0</accession>
<dbReference type="AlphaFoldDB" id="E4XJF0"/>
<dbReference type="Proteomes" id="UP000001307">
    <property type="component" value="Unassembled WGS sequence"/>
</dbReference>
<proteinExistence type="predicted"/>